<keyword evidence="6" id="KW-1185">Reference proteome</keyword>
<feature type="domain" description="RRM" evidence="4">
    <location>
        <begin position="339"/>
        <end position="425"/>
    </location>
</feature>
<dbReference type="GO" id="GO:0003723">
    <property type="term" value="F:RNA binding"/>
    <property type="evidence" value="ECO:0007669"/>
    <property type="project" value="UniProtKB-UniRule"/>
</dbReference>
<comment type="caution">
    <text evidence="5">The sequence shown here is derived from an EMBL/GenBank/DDBJ whole genome shotgun (WGS) entry which is preliminary data.</text>
</comment>
<accession>A0A2U1P3P1</accession>
<dbReference type="EMBL" id="PKPP01001731">
    <property type="protein sequence ID" value="PWA80369.1"/>
    <property type="molecule type" value="Genomic_DNA"/>
</dbReference>
<protein>
    <submittedName>
        <fullName evidence="5">Nucleotide-binding, alpha-beta plait</fullName>
    </submittedName>
</protein>
<organism evidence="5 6">
    <name type="scientific">Artemisia annua</name>
    <name type="common">Sweet wormwood</name>
    <dbReference type="NCBI Taxonomy" id="35608"/>
    <lineage>
        <taxon>Eukaryota</taxon>
        <taxon>Viridiplantae</taxon>
        <taxon>Streptophyta</taxon>
        <taxon>Embryophyta</taxon>
        <taxon>Tracheophyta</taxon>
        <taxon>Spermatophyta</taxon>
        <taxon>Magnoliopsida</taxon>
        <taxon>eudicotyledons</taxon>
        <taxon>Gunneridae</taxon>
        <taxon>Pentapetalae</taxon>
        <taxon>asterids</taxon>
        <taxon>campanulids</taxon>
        <taxon>Asterales</taxon>
        <taxon>Asteraceae</taxon>
        <taxon>Asteroideae</taxon>
        <taxon>Anthemideae</taxon>
        <taxon>Artemisiinae</taxon>
        <taxon>Artemisia</taxon>
    </lineage>
</organism>
<evidence type="ECO:0000256" key="1">
    <source>
        <dbReference type="ARBA" id="ARBA00022884"/>
    </source>
</evidence>
<gene>
    <name evidence="5" type="ORF">CTI12_AA195880</name>
</gene>
<dbReference type="Pfam" id="PF00076">
    <property type="entry name" value="RRM_1"/>
    <property type="match status" value="4"/>
</dbReference>
<evidence type="ECO:0000313" key="5">
    <source>
        <dbReference type="EMBL" id="PWA80369.1"/>
    </source>
</evidence>
<name>A0A2U1P3P1_ARTAN</name>
<feature type="compositionally biased region" description="Polar residues" evidence="3">
    <location>
        <begin position="851"/>
        <end position="863"/>
    </location>
</feature>
<dbReference type="CDD" id="cd00590">
    <property type="entry name" value="RRM_SF"/>
    <property type="match status" value="2"/>
</dbReference>
<dbReference type="STRING" id="35608.A0A2U1P3P1"/>
<dbReference type="SMART" id="SM00360">
    <property type="entry name" value="RRM"/>
    <property type="match status" value="5"/>
</dbReference>
<dbReference type="SUPFAM" id="SSF54928">
    <property type="entry name" value="RNA-binding domain, RBD"/>
    <property type="match status" value="4"/>
</dbReference>
<dbReference type="InterPro" id="IPR035979">
    <property type="entry name" value="RBD_domain_sf"/>
</dbReference>
<proteinExistence type="predicted"/>
<keyword evidence="1 2" id="KW-0694">RNA-binding</keyword>
<feature type="region of interest" description="Disordered" evidence="3">
    <location>
        <begin position="836"/>
        <end position="872"/>
    </location>
</feature>
<dbReference type="InterPro" id="IPR012677">
    <property type="entry name" value="Nucleotide-bd_a/b_plait_sf"/>
</dbReference>
<dbReference type="Proteomes" id="UP000245207">
    <property type="component" value="Unassembled WGS sequence"/>
</dbReference>
<evidence type="ECO:0000256" key="2">
    <source>
        <dbReference type="PROSITE-ProRule" id="PRU00176"/>
    </source>
</evidence>
<feature type="compositionally biased region" description="Polar residues" evidence="3">
    <location>
        <begin position="547"/>
        <end position="566"/>
    </location>
</feature>
<dbReference type="InterPro" id="IPR050886">
    <property type="entry name" value="RNA-binding_reg"/>
</dbReference>
<dbReference type="InterPro" id="IPR000504">
    <property type="entry name" value="RRM_dom"/>
</dbReference>
<dbReference type="PANTHER" id="PTHR48024">
    <property type="entry name" value="GEO13361P1-RELATED"/>
    <property type="match status" value="1"/>
</dbReference>
<feature type="domain" description="RRM" evidence="4">
    <location>
        <begin position="70"/>
        <end position="150"/>
    </location>
</feature>
<dbReference type="OrthoDB" id="1875751at2759"/>
<reference evidence="5 6" key="1">
    <citation type="journal article" date="2018" name="Mol. Plant">
        <title>The genome of Artemisia annua provides insight into the evolution of Asteraceae family and artemisinin biosynthesis.</title>
        <authorList>
            <person name="Shen Q."/>
            <person name="Zhang L."/>
            <person name="Liao Z."/>
            <person name="Wang S."/>
            <person name="Yan T."/>
            <person name="Shi P."/>
            <person name="Liu M."/>
            <person name="Fu X."/>
            <person name="Pan Q."/>
            <person name="Wang Y."/>
            <person name="Lv Z."/>
            <person name="Lu X."/>
            <person name="Zhang F."/>
            <person name="Jiang W."/>
            <person name="Ma Y."/>
            <person name="Chen M."/>
            <person name="Hao X."/>
            <person name="Li L."/>
            <person name="Tang Y."/>
            <person name="Lv G."/>
            <person name="Zhou Y."/>
            <person name="Sun X."/>
            <person name="Brodelius P.E."/>
            <person name="Rose J.K.C."/>
            <person name="Tang K."/>
        </authorList>
    </citation>
    <scope>NUCLEOTIDE SEQUENCE [LARGE SCALE GENOMIC DNA]</scope>
    <source>
        <strain evidence="6">cv. Huhao1</strain>
        <tissue evidence="5">Leaf</tissue>
    </source>
</reference>
<evidence type="ECO:0000256" key="3">
    <source>
        <dbReference type="SAM" id="MobiDB-lite"/>
    </source>
</evidence>
<dbReference type="PROSITE" id="PS50102">
    <property type="entry name" value="RRM"/>
    <property type="match status" value="4"/>
</dbReference>
<feature type="domain" description="RRM" evidence="4">
    <location>
        <begin position="163"/>
        <end position="233"/>
    </location>
</feature>
<evidence type="ECO:0000259" key="4">
    <source>
        <dbReference type="PROSITE" id="PS50102"/>
    </source>
</evidence>
<sequence>MNPSDTNTKKRKLDDQNDVVSPPPSPDDIRKVLAPLPPQHLSEIIVTASLIHPDVFRIVRAVADNDVTQRHLYVKGLDFRTTSASLRSVFAAYGELEEAEVAVTKKGKGRGYGNVIFRNVGSAMLALKEPVKVVDGRMTVSALNVDRGRVPGAGEGKRGNVSRVVFVSDVPNGMSAEVLLECFREFGEIERGPVRKRNGLVVFLYRSVEGAMAALVKCVKKIDGYLLRCTRGNGYDDYGDVAEDSDGGEGAVKVNGVRGTEACRVYIGNLPKDMTKERLLEHFKEYGEDVEGANACLVDPRKNIDGHWLYCDRDFENKKVKPKEVDGPKREVQGEVQSTRIYIGNVPYDITKDKLFEYFSKYGEVADGPFPFDKRTGKFRGFAFIIYKNVEGANACLADSKKFINGRQLYCSRDNRDIDGKKGKPSEVAGPKPVIPEAGELVKKICIHNVPPNMSKETLLDHFSKYGEVKRGPFGTDKDTGKFLKGRAFIVYKDVESADACLVDPKKIIDGHRLYCQRETDKKVKEGKMVAPVQVRGSDDGVGPDELNSTHPNLTQGSCGSGSQFDSGGPSGVSAYGGISGGLGVTGEPVGISGYGGGGQGSPLRHSDQLLNLNFRYGSGLSPYGSAGGFGGSHLGERGAIYGGTGGDPDASYDRTTGDREARLGVSYGAHGASYDRTISDGEAWLRDRYAGRGASYDRTISDGEALLGDRYGGRDASYDRTTGDGEALLRDRYGGRGTSYDRTIGDEEAELVNRYGGHAAIYDRTAGDGEALLGGRYGSRGSSYDRTTGDGEALLGDRYGDRGASYGGMGSSRGVGLGTGSGGSGQRTRYVVSPRSMGGFSGGYPESAHYSLSSGSADQTQEQNKRYKYSI</sequence>
<dbReference type="GO" id="GO:0005634">
    <property type="term" value="C:nucleus"/>
    <property type="evidence" value="ECO:0007669"/>
    <property type="project" value="TreeGrafter"/>
</dbReference>
<dbReference type="Gene3D" id="3.30.70.330">
    <property type="match status" value="5"/>
</dbReference>
<dbReference type="AlphaFoldDB" id="A0A2U1P3P1"/>
<feature type="region of interest" description="Disordered" evidence="3">
    <location>
        <begin position="1"/>
        <end position="27"/>
    </location>
</feature>
<dbReference type="PANTHER" id="PTHR48024:SF25">
    <property type="entry name" value="UBP1-ASSOCIATED PROTEIN 2C"/>
    <property type="match status" value="1"/>
</dbReference>
<evidence type="ECO:0000313" key="6">
    <source>
        <dbReference type="Proteomes" id="UP000245207"/>
    </source>
</evidence>
<feature type="domain" description="RRM" evidence="4">
    <location>
        <begin position="443"/>
        <end position="521"/>
    </location>
</feature>
<feature type="region of interest" description="Disordered" evidence="3">
    <location>
        <begin position="534"/>
        <end position="571"/>
    </location>
</feature>